<dbReference type="SUPFAM" id="SSF49854">
    <property type="entry name" value="Spermadhesin, CUB domain"/>
    <property type="match status" value="26"/>
</dbReference>
<keyword evidence="11" id="KW-0677">Repeat</keyword>
<keyword evidence="10 27" id="KW-0732">Signal</keyword>
<evidence type="ECO:0000313" key="30">
    <source>
        <dbReference type="Proteomes" id="UP000829291"/>
    </source>
</evidence>
<evidence type="ECO:0000256" key="11">
    <source>
        <dbReference type="ARBA" id="ARBA00022737"/>
    </source>
</evidence>
<feature type="domain" description="CUB" evidence="28">
    <location>
        <begin position="740"/>
        <end position="855"/>
    </location>
</feature>
<dbReference type="SMART" id="SM00179">
    <property type="entry name" value="EGF_CA"/>
    <property type="match status" value="6"/>
</dbReference>
<dbReference type="InterPro" id="IPR000152">
    <property type="entry name" value="EGF-type_Asp/Asn_hydroxyl_site"/>
</dbReference>
<feature type="domain" description="CUB" evidence="28">
    <location>
        <begin position="2395"/>
        <end position="2513"/>
    </location>
</feature>
<dbReference type="InterPro" id="IPR001881">
    <property type="entry name" value="EGF-like_Ca-bd_dom"/>
</dbReference>
<dbReference type="SMART" id="SM00042">
    <property type="entry name" value="CUB"/>
    <property type="match status" value="26"/>
</dbReference>
<dbReference type="InterPro" id="IPR000859">
    <property type="entry name" value="CUB_dom"/>
</dbReference>
<feature type="domain" description="CUB" evidence="28">
    <location>
        <begin position="1564"/>
        <end position="1676"/>
    </location>
</feature>
<dbReference type="OrthoDB" id="10009301at2759"/>
<evidence type="ECO:0000256" key="18">
    <source>
        <dbReference type="ARBA" id="ARBA00023221"/>
    </source>
</evidence>
<feature type="domain" description="CUB" evidence="28">
    <location>
        <begin position="2987"/>
        <end position="3096"/>
    </location>
</feature>
<feature type="signal peptide" evidence="27">
    <location>
        <begin position="1"/>
        <end position="23"/>
    </location>
</feature>
<dbReference type="InterPro" id="IPR000742">
    <property type="entry name" value="EGF"/>
</dbReference>
<feature type="domain" description="EGF-like" evidence="29">
    <location>
        <begin position="148"/>
        <end position="184"/>
    </location>
</feature>
<feature type="domain" description="CUB" evidence="28">
    <location>
        <begin position="1213"/>
        <end position="1326"/>
    </location>
</feature>
<evidence type="ECO:0000256" key="10">
    <source>
        <dbReference type="ARBA" id="ARBA00022729"/>
    </source>
</evidence>
<keyword evidence="4" id="KW-1003">Cell membrane</keyword>
<evidence type="ECO:0000256" key="5">
    <source>
        <dbReference type="ARBA" id="ARBA00022536"/>
    </source>
</evidence>
<feature type="disulfide bond" evidence="25">
    <location>
        <begin position="1677"/>
        <end position="1704"/>
    </location>
</feature>
<feature type="domain" description="CUB" evidence="28">
    <location>
        <begin position="2155"/>
        <end position="2272"/>
    </location>
</feature>
<evidence type="ECO:0000313" key="31">
    <source>
        <dbReference type="RefSeq" id="XP_015515221.2"/>
    </source>
</evidence>
<evidence type="ECO:0000256" key="27">
    <source>
        <dbReference type="SAM" id="SignalP"/>
    </source>
</evidence>
<keyword evidence="30" id="KW-1185">Reference proteome</keyword>
<dbReference type="Pfam" id="PF00008">
    <property type="entry name" value="EGF"/>
    <property type="match status" value="2"/>
</dbReference>
<evidence type="ECO:0000256" key="3">
    <source>
        <dbReference type="ARBA" id="ARBA00022448"/>
    </source>
</evidence>
<feature type="domain" description="EGF-like" evidence="29">
    <location>
        <begin position="186"/>
        <end position="227"/>
    </location>
</feature>
<dbReference type="GO" id="GO:0008203">
    <property type="term" value="P:cholesterol metabolic process"/>
    <property type="evidence" value="ECO:0007669"/>
    <property type="project" value="UniProtKB-KW"/>
</dbReference>
<feature type="domain" description="EGF-like" evidence="29">
    <location>
        <begin position="459"/>
        <end position="497"/>
    </location>
</feature>
<evidence type="ECO:0000256" key="16">
    <source>
        <dbReference type="ARBA" id="ARBA00023157"/>
    </source>
</evidence>
<feature type="domain" description="CUB" evidence="28">
    <location>
        <begin position="622"/>
        <end position="734"/>
    </location>
</feature>
<evidence type="ECO:0000256" key="1">
    <source>
        <dbReference type="ARBA" id="ARBA00004177"/>
    </source>
</evidence>
<feature type="domain" description="CUB" evidence="28">
    <location>
        <begin position="2867"/>
        <end position="2986"/>
    </location>
</feature>
<evidence type="ECO:0000256" key="20">
    <source>
        <dbReference type="ARBA" id="ARBA00023285"/>
    </source>
</evidence>
<keyword evidence="15" id="KW-0472">Membrane</keyword>
<dbReference type="CDD" id="cd22201">
    <property type="entry name" value="cubilin_NTD"/>
    <property type="match status" value="1"/>
</dbReference>
<dbReference type="GO" id="GO:0005509">
    <property type="term" value="F:calcium ion binding"/>
    <property type="evidence" value="ECO:0007669"/>
    <property type="project" value="InterPro"/>
</dbReference>
<dbReference type="Proteomes" id="UP000829291">
    <property type="component" value="Chromosome 1"/>
</dbReference>
<dbReference type="SMART" id="SM00181">
    <property type="entry name" value="EGF"/>
    <property type="match status" value="8"/>
</dbReference>
<dbReference type="Gene3D" id="2.10.25.10">
    <property type="entry name" value="Laminin"/>
    <property type="match status" value="7"/>
</dbReference>
<accession>A0A6J0BKS0</accession>
<feature type="domain" description="CUB" evidence="28">
    <location>
        <begin position="2033"/>
        <end position="2154"/>
    </location>
</feature>
<keyword evidence="8" id="KW-0846">Cobalamin</keyword>
<evidence type="ECO:0000256" key="13">
    <source>
        <dbReference type="ARBA" id="ARBA00022927"/>
    </source>
</evidence>
<feature type="disulfide bond" evidence="26">
    <location>
        <begin position="487"/>
        <end position="496"/>
    </location>
</feature>
<comment type="subcellular location">
    <subcellularLocation>
        <location evidence="2">Cell membrane</location>
        <topology evidence="2">Peripheral membrane protein</topology>
    </subcellularLocation>
    <subcellularLocation>
        <location evidence="1">Endosome</location>
    </subcellularLocation>
    <subcellularLocation>
        <location evidence="21">Lysosome membrane</location>
        <topology evidence="21">Peripheral membrane protein</topology>
    </subcellularLocation>
</comment>
<evidence type="ECO:0000256" key="25">
    <source>
        <dbReference type="PROSITE-ProRule" id="PRU00059"/>
    </source>
</evidence>
<evidence type="ECO:0000256" key="8">
    <source>
        <dbReference type="ARBA" id="ARBA00022628"/>
    </source>
</evidence>
<dbReference type="PROSITE" id="PS00022">
    <property type="entry name" value="EGF_1"/>
    <property type="match status" value="4"/>
</dbReference>
<dbReference type="Pfam" id="PF00431">
    <property type="entry name" value="CUB"/>
    <property type="match status" value="26"/>
</dbReference>
<comment type="caution">
    <text evidence="26">Lacks conserved residue(s) required for the propagation of feature annotation.</text>
</comment>
<evidence type="ECO:0000256" key="15">
    <source>
        <dbReference type="ARBA" id="ARBA00023136"/>
    </source>
</evidence>
<dbReference type="PROSITE" id="PS01187">
    <property type="entry name" value="EGF_CA"/>
    <property type="match status" value="1"/>
</dbReference>
<evidence type="ECO:0000256" key="9">
    <source>
        <dbReference type="ARBA" id="ARBA00022685"/>
    </source>
</evidence>
<feature type="domain" description="CUB" evidence="28">
    <location>
        <begin position="1327"/>
        <end position="1444"/>
    </location>
</feature>
<keyword evidence="17" id="KW-1207">Sterol metabolism</keyword>
<feature type="domain" description="CUB" evidence="28">
    <location>
        <begin position="2276"/>
        <end position="2392"/>
    </location>
</feature>
<feature type="domain" description="CUB" evidence="28">
    <location>
        <begin position="3346"/>
        <end position="3495"/>
    </location>
</feature>
<dbReference type="Gene3D" id="2.60.120.290">
    <property type="entry name" value="Spermadhesin, CUB domain"/>
    <property type="match status" value="26"/>
</dbReference>
<feature type="domain" description="CUB" evidence="28">
    <location>
        <begin position="2517"/>
        <end position="2631"/>
    </location>
</feature>
<feature type="disulfide bond" evidence="26">
    <location>
        <begin position="468"/>
        <end position="485"/>
    </location>
</feature>
<dbReference type="GO" id="GO:0015031">
    <property type="term" value="P:protein transport"/>
    <property type="evidence" value="ECO:0007669"/>
    <property type="project" value="UniProtKB-KW"/>
</dbReference>
<sequence length="3721" mass="412389">MILGTSRWLAAAILFHWSRISFAWLDDRPVLDVRNGNLFVTSAKDRNITLETVGTSYVTVNGIDLMQAARSAKEAAQLVERWKYGALADLQNTVKQLTENYENIVNTELGPTRRTPAADGATSDQFQQLSTEVNLLKMRVASILSRMVADECASNPCQNGGTCEDMIDGYKCRCREGWEGPQCNVDVNECAIYAGTDLGCQNGAECTNLPGTYECRCKGDWYGIHCTKQSMACNIEGSRDLCGHGVCVPTTTGVLRYTCICDQGWERADQGNPACVKDVDECSGKHPACSVDPLVTCVNLPGSYSCGGCPAGYTGNGYRCVDINECAVNNGGCSISPRVECVNTRGSRECGACPSGYSGNGEICVYVGVCSIDNGGCHLLATCLHTPGMVQGTVQCRCPPGYMGDGMGIHGCWIANGGNFGPSACSSNPCSHGSCVPVGTNDYRCNCQVGYKGINCNIRNNPCDPNPCRNEGTCRVSADGSRAICRCTSQFSGPRCSTARQSCGGTLTDPAGTLQFPSSGNVYQNGLSCAWALTTNTSLVLNVTFIAFKLENSNDCQNDFVQIHDGGSAGDHMIGRYCGDHLPNGTGTIISSRHTLYLWFHSDHSISDDGFTLQWNSITPLCGGEIIGEHGTIRSPGSPGKYPPNRDCDWHVETSPGKKIQFHFYSMALEQHPNCDHDNLTIRGGPEEDSQQLGLYCNHTQPPPLITPGNEAWLHFHSDGAVQDNGFQITFSSIAGADGCGGVHTDPSGYITSPRFLERYEANQECEWKIQVANGERIKITWVTLDVENSENCHYDYVELFDGDNREAPSLGKFCGRNAGALPPDKLSSSNIVLIRFVSDWSLNGKGFHLRYEVWCGGEFTEPTGVIKSPYYPNPYPASKTCIYEIIQPLGKAIRLTIQSMDIEDLHYNWCRFDYLKIHDGDNENSTLIGTYCGTNSSIPESPIMSTHNYLWIKFVSDYSGRNAGFLATYTTLDVRCGGILKAPSGVIHSPSTTNWYGGTQDCTWIIQAPPGQIVKLDWHAFDLEDSSDCRFDYVKISQNLSSTSQVDMGTYCGSTVPLTMMTQSRMMTIRYYTDESITRDGFMASYVFIDGSKFCGGNYYSLTGVITSPNYPNTYPERRTCEWTIIAPNRHQVLLNVTAFELERFRSCSFDYLEIRNGGLPTSPLIGKYCGTEIANQTIQSFSNKMYLKFVTDQSVSLSGFRIEWDSNTVGCGGTLSNVAGTISSPNYPQPYSHNAVCTWSIKVAAGSLIQFVIIDIELEEQSSCYSDYIEIFEGPYSWRDKKLGRYCNSNNPLTINTTTNIATIRFRSDFSGSGRGFHINYRAVCHKKLDDFRGVIESPNFPNNYPNHENCSWLIEAPMGNKLNITFSHFDLEQSHFDESCSYDYLTIKEGVDNTPNRVIGTYCGLRHPPSKIVSTESQVFLQFISDGSVPYNGFRLEWVVNGCGGVLNKAVGTITSPGYPEPYPANIECKWTIEVDYTHSIEVTFIDVQLETVQDCQHDRLTIYGGASTEAPILIDTCGMNSSHSNIFTSSNNKMLINFKADHNYQGTGFKITYRSVNIQCGGRFTTPTGVISSPNYPNNYPRNRNCEWLIQMPPNHHVNLTFTEFDVEHTGNCTDDYVRIYDGSTRDAPILGSYCGNSNPPTQISYDNELLVVLRSDSYVTSKGFSATYNMACGGRIAADPPGFISINSPLGLHTDVYNCTWIIVAPDLADHVTITLTHLQLGKQSWLDNCEESSLQIYEGEGTDGPLLKRLCSTTVPPPLTSQGNAFTVQLSSFNMQLSSFTAMYSTLNSACGGNYTSEHGTIATPGYPDNYPRNVECVWILPVSPGNSISLSFTDFAITQNPNCNSDYLEVREDNAIGNLEGIYCGSSKSNIISNKTLWMKFETSNITTEKGFRAEYHLLRSNDLTGPTGKVTSPLYPRPCMLEGDYSYRITVHFTQSIQITFEDFHLETYTDDCNNLLTIYDGYDAYAPKLTENCGLILPESVKSSGNVVYIVFSTTVFRSGSWFHLSWLEVPRDTDESSFDTNECEEIISLSNSSNSTYVFHSPGWPEGYDNNLNCNWIFESSPGTHLALAFNTLDLEEDATCLSDQVKIYSGTSLATQREWSYIGSYCHPNMTYTLIQTSNLMKVEFHSDSWINKTGFSARVYKVCGGELNGPNGVIEVNSTSPMGRQVWSVACQWNVTVRPGRKIEVTIIDLNIETGTDNSACRNNFLMLKNGGSSASPLLGNGKYCGQNIPGLLTTTGNQLYVYVVGTKSGTQFKLSYREVGSNCGSSYRLTDALKSIQIKTPNFPNIPHPYTECFWTIMAPSGQSITIHFESFDLTSDLNCAKEYLEVRDGGTDSSSLMGLFCSDDIPSSMITTGNFMYLHFYTDVDSPKQGFKATVSIENICGGTLRGRNNRIQSPNYPSPYPDQTTCTWRVLGPPGHTMKLQFQDINLPRRYRCNSTDHVDISAQVGNNRSNVLQLGQYCGNQNPGIIETPENNVLINFTSMGNRYTGFRGFSMNISSSVEACGGFLTGSSGEFQSPGYPNRGVPKYRGCVWKIILPEGYRVKVDILDMGFGTRNSRSYWSTSQIAFSSDLDKMSRSKIILADSTEREAYSTSNTMTIVYWSASVAHKGFKARYSSIAPALCGSATTNDQGVLISNQNPVYDMRTFSCNWKVSSPTVNVTDQTLALTISGVVGKTNMQTTISNCENMPSHILISGENQIISCISGNFTQDIVVRSPMPVNKINSLKRSWGSPNVNFTINYRWHQCGGILSGPSHTISAPRRQTHPVECAWYAKFPDNGETIALSFIKLNMSCDSGYILIRYGGPLSPLDKTKYCGYMIPGNITSGSNELWIEYHSSASSNDFEIQLNTIQNGCGGMMHGRSSYISSPNFPQKYPNNAECTWFIEVENGYNIGLVFVDRFHLEESTNCANDFIQMFEWKENVTTATAYWSDLGKVCGRSRPSPFNSTSNRMKVLFRSNDVLQADGFHARWNVNCGGTLLVSKRIQYLTSPGWPVLYENNLSCEYTFLAPQKYFIIEFTSFELERGLTCRYDNVTISYSDYRDPSIWCGNEIPTKQRIYSHSELSFKTDGNTRKPGFELKYYIDECGGHITEPSDIRSPSLDESGDYHGGINCTWTVKAPPGKAVLVRFESFDLESSRRCRYDYVAIYNTSTIDEHSKPDVFCGTMSDVPLFKRSDTGSMIINFITDYSVHHKGFRAKIFFSTSIAAGCGGHITLNSQPQTFRTQRGTTYEAFEDCHWLVKASSNSIIKLTITSIDLKYSNFTSGNEKKCSGDYLEIHDGDSQYSELIDYYCGNIVPSTFIVSSSNRMWIRLVTDGSLNGNGVTATLESLPSPCGNPILTVGNQTKTLTSPGFGSTYEPGLRCNWILSTPITDNIQWLTIHFDHFDLESSKNCNDEKLMIIDKNPSGYISEGFGDDVVYYGIEEHHATHAWTGDNGAERIYSYCGNRTPHDFYSTGRAVEIKFISSQNPKSRHTGFKLGYSTSLCNRNFTGEQGRIRHEGLTDCWFTITAAVGYTISLYFTSFNLYDSRACTNNALQIRDGNFSASVLDQICGVELPSPIFSSGNQLSLHSWSSNYYGSSSYDITYTTTKKGRGCGGKLYNYSGRFTSPLYPQHYRNASTCTWEVSVPAGNVVVLDFENFNTGSEQTCHTDFLQVVENYEDTLSSSKFCGPRPPSMYTARTDTVQVEYHTSLHNRGTGWTILFFAQRHV</sequence>
<reference evidence="31" key="1">
    <citation type="submission" date="2025-08" db="UniProtKB">
        <authorList>
            <consortium name="RefSeq"/>
        </authorList>
    </citation>
    <scope>IDENTIFICATION</scope>
    <source>
        <tissue evidence="31">Thorax and Abdomen</tissue>
    </source>
</reference>
<comment type="subunit">
    <text evidence="24">Interacts with AMN. Component of the cubam complex composed of one CUBN trimer and one AMN chain. The cubam complex can dimerize. Interacts with LRP2 in a dual-receptor complex in a calcium-dependent manner. Found in a complex with PID1/PCLI1, LRP1 and CUBNI. Interacts with LRP1 and PID1/PCLI1.</text>
</comment>
<dbReference type="InterPro" id="IPR049883">
    <property type="entry name" value="NOTCH1_EGF-like"/>
</dbReference>
<dbReference type="PROSITE" id="PS00010">
    <property type="entry name" value="ASX_HYDROXYL"/>
    <property type="match status" value="2"/>
</dbReference>
<feature type="domain" description="EGF-like" evidence="29">
    <location>
        <begin position="421"/>
        <end position="457"/>
    </location>
</feature>
<dbReference type="PANTHER" id="PTHR24251">
    <property type="entry name" value="OVOCHYMASE-RELATED"/>
    <property type="match status" value="1"/>
</dbReference>
<dbReference type="SUPFAM" id="SSF57184">
    <property type="entry name" value="Growth factor receptor domain"/>
    <property type="match status" value="1"/>
</dbReference>
<feature type="domain" description="CUB" evidence="28">
    <location>
        <begin position="856"/>
        <end position="973"/>
    </location>
</feature>
<keyword evidence="20" id="KW-0170">Cobalt</keyword>
<dbReference type="GO" id="GO:0016324">
    <property type="term" value="C:apical plasma membrane"/>
    <property type="evidence" value="ECO:0007669"/>
    <property type="project" value="UniProtKB-ARBA"/>
</dbReference>
<dbReference type="InterPro" id="IPR009030">
    <property type="entry name" value="Growth_fac_rcpt_cys_sf"/>
</dbReference>
<protein>
    <recommendedName>
        <fullName evidence="22">Cubilin</fullName>
    </recommendedName>
</protein>
<feature type="disulfide bond" evidence="26">
    <location>
        <begin position="217"/>
        <end position="226"/>
    </location>
</feature>
<feature type="domain" description="CUB" evidence="28">
    <location>
        <begin position="3221"/>
        <end position="3342"/>
    </location>
</feature>
<evidence type="ECO:0000256" key="4">
    <source>
        <dbReference type="ARBA" id="ARBA00022475"/>
    </source>
</evidence>
<dbReference type="InterPro" id="IPR024731">
    <property type="entry name" value="NELL2-like_EGF"/>
</dbReference>
<dbReference type="Pfam" id="PF12947">
    <property type="entry name" value="EGF_3"/>
    <property type="match status" value="1"/>
</dbReference>
<feature type="disulfide bond" evidence="26">
    <location>
        <begin position="447"/>
        <end position="456"/>
    </location>
</feature>
<feature type="domain" description="CUB" evidence="28">
    <location>
        <begin position="1096"/>
        <end position="1209"/>
    </location>
</feature>
<evidence type="ECO:0000256" key="23">
    <source>
        <dbReference type="ARBA" id="ARBA00049611"/>
    </source>
</evidence>
<keyword evidence="14" id="KW-0443">Lipid metabolism</keyword>
<feature type="domain" description="CUB" evidence="28">
    <location>
        <begin position="2759"/>
        <end position="2863"/>
    </location>
</feature>
<feature type="chain" id="PRO_5045349847" description="Cubilin" evidence="27">
    <location>
        <begin position="24"/>
        <end position="3721"/>
    </location>
</feature>
<feature type="disulfide bond" evidence="26">
    <location>
        <begin position="425"/>
        <end position="435"/>
    </location>
</feature>
<evidence type="ECO:0000256" key="22">
    <source>
        <dbReference type="ARBA" id="ARBA00023878"/>
    </source>
</evidence>
<keyword evidence="5 26" id="KW-0245">EGF-like domain</keyword>
<dbReference type="GO" id="GO:0005768">
    <property type="term" value="C:endosome"/>
    <property type="evidence" value="ECO:0007669"/>
    <property type="project" value="UniProtKB-SubCell"/>
</dbReference>
<dbReference type="GO" id="GO:0005765">
    <property type="term" value="C:lysosomal membrane"/>
    <property type="evidence" value="ECO:0007669"/>
    <property type="project" value="UniProtKB-SubCell"/>
</dbReference>
<dbReference type="InParanoid" id="A0A6J0BKS0"/>
<feature type="domain" description="CUB" evidence="28">
    <location>
        <begin position="3497"/>
        <end position="3601"/>
    </location>
</feature>
<feature type="disulfide bond" evidence="26">
    <location>
        <begin position="174"/>
        <end position="183"/>
    </location>
</feature>
<dbReference type="CDD" id="cd00054">
    <property type="entry name" value="EGF_CA"/>
    <property type="match status" value="3"/>
</dbReference>
<feature type="domain" description="CUB" evidence="28">
    <location>
        <begin position="977"/>
        <end position="1090"/>
    </location>
</feature>
<evidence type="ECO:0000256" key="19">
    <source>
        <dbReference type="ARBA" id="ARBA00023228"/>
    </source>
</evidence>
<keyword evidence="13" id="KW-0653">Protein transport</keyword>
<organism evidence="31">
    <name type="scientific">Neodiprion lecontei</name>
    <name type="common">Redheaded pine sawfly</name>
    <dbReference type="NCBI Taxonomy" id="441921"/>
    <lineage>
        <taxon>Eukaryota</taxon>
        <taxon>Metazoa</taxon>
        <taxon>Ecdysozoa</taxon>
        <taxon>Arthropoda</taxon>
        <taxon>Hexapoda</taxon>
        <taxon>Insecta</taxon>
        <taxon>Pterygota</taxon>
        <taxon>Neoptera</taxon>
        <taxon>Endopterygota</taxon>
        <taxon>Hymenoptera</taxon>
        <taxon>Tenthredinoidea</taxon>
        <taxon>Diprionidae</taxon>
        <taxon>Diprioninae</taxon>
        <taxon>Neodiprion</taxon>
    </lineage>
</organism>
<dbReference type="RefSeq" id="XP_015515221.2">
    <property type="nucleotide sequence ID" value="XM_015659735.2"/>
</dbReference>
<feature type="disulfide bond" evidence="25">
    <location>
        <begin position="2517"/>
        <end position="2544"/>
    </location>
</feature>
<dbReference type="KEGG" id="nlo:107220933"/>
<name>A0A6J0BKS0_NEOLC</name>
<feature type="disulfide bond" evidence="25">
    <location>
        <begin position="3221"/>
        <end position="3248"/>
    </location>
</feature>
<dbReference type="GeneID" id="107220933"/>
<dbReference type="PROSITE" id="PS01186">
    <property type="entry name" value="EGF_2"/>
    <property type="match status" value="2"/>
</dbReference>
<evidence type="ECO:0000259" key="28">
    <source>
        <dbReference type="PROSITE" id="PS01180"/>
    </source>
</evidence>
<feature type="domain" description="CUB" evidence="28">
    <location>
        <begin position="1446"/>
        <end position="1560"/>
    </location>
</feature>
<dbReference type="GO" id="GO:0031419">
    <property type="term" value="F:cobalamin binding"/>
    <property type="evidence" value="ECO:0007669"/>
    <property type="project" value="UniProtKB-KW"/>
</dbReference>
<feature type="domain" description="EGF-like" evidence="29">
    <location>
        <begin position="366"/>
        <end position="405"/>
    </location>
</feature>
<dbReference type="CDD" id="cd00041">
    <property type="entry name" value="CUB"/>
    <property type="match status" value="25"/>
</dbReference>
<keyword evidence="12" id="KW-0967">Endosome</keyword>
<evidence type="ECO:0000256" key="12">
    <source>
        <dbReference type="ARBA" id="ARBA00022753"/>
    </source>
</evidence>
<keyword evidence="18" id="KW-0753">Steroid metabolism</keyword>
<proteinExistence type="predicted"/>
<feature type="domain" description="CUB" evidence="28">
    <location>
        <begin position="503"/>
        <end position="618"/>
    </location>
</feature>
<evidence type="ECO:0000256" key="21">
    <source>
        <dbReference type="ARBA" id="ARBA00023765"/>
    </source>
</evidence>
<comment type="function">
    <text evidence="23">Endocytic receptor which plays a role in lipoprotein, vitamin and iron metabolism by facilitating their uptake. Acts together with LRP2 to mediate endocytosis of high-density lipoproteins, GC, hemoglobin, ALB, TF and SCGB1A1. Acts together with AMN to mediate endocytosis of the CBLIF-cobalamin complex. Binds to ALB, MB, Kappa and lambda-light chains, TF, hemoglobin, GC, SCGB1A1, APOA1, high density lipoprotein, and the CBLIF-cobalamin complex. Ligand binding requires calcium. Serves as important transporter in several absorptive epithelia, including intestine, renal proximal tubules and embryonic yolk sac. May play an important role in the development of the peri-implantation embryo through internalization of APOA1 and cholesterol. Binds to LGALS3 at the maternal-fetal interface.</text>
</comment>
<evidence type="ECO:0000256" key="7">
    <source>
        <dbReference type="ARBA" id="ARBA00022553"/>
    </source>
</evidence>
<dbReference type="InterPro" id="IPR018097">
    <property type="entry name" value="EGF_Ca-bd_CS"/>
</dbReference>
<feature type="disulfide bond" evidence="25">
    <location>
        <begin position="3098"/>
        <end position="3125"/>
    </location>
</feature>
<dbReference type="PROSITE" id="PS01180">
    <property type="entry name" value="CUB"/>
    <property type="match status" value="26"/>
</dbReference>
<evidence type="ECO:0000256" key="17">
    <source>
        <dbReference type="ARBA" id="ARBA00023166"/>
    </source>
</evidence>
<keyword evidence="3" id="KW-0813">Transport</keyword>
<evidence type="ECO:0000256" key="6">
    <source>
        <dbReference type="ARBA" id="ARBA00022548"/>
    </source>
</evidence>
<gene>
    <name evidence="31" type="primary">LOC107220933</name>
</gene>
<keyword evidence="6" id="KW-0153">Cholesterol metabolism</keyword>
<evidence type="ECO:0000259" key="29">
    <source>
        <dbReference type="PROSITE" id="PS50026"/>
    </source>
</evidence>
<evidence type="ECO:0000256" key="24">
    <source>
        <dbReference type="ARBA" id="ARBA00049703"/>
    </source>
</evidence>
<dbReference type="SUPFAM" id="SSF57196">
    <property type="entry name" value="EGF/Laminin"/>
    <property type="match status" value="2"/>
</dbReference>
<dbReference type="Pfam" id="PF07645">
    <property type="entry name" value="EGF_CA"/>
    <property type="match status" value="3"/>
</dbReference>
<feature type="domain" description="CUB" evidence="28">
    <location>
        <begin position="1797"/>
        <end position="1906"/>
    </location>
</feature>
<feature type="domain" description="CUB" evidence="28">
    <location>
        <begin position="1677"/>
        <end position="1793"/>
    </location>
</feature>
<keyword evidence="9" id="KW-0165">Cleavage on pair of basic residues</keyword>
<dbReference type="PROSITE" id="PS50026">
    <property type="entry name" value="EGF_3"/>
    <property type="match status" value="5"/>
</dbReference>
<evidence type="ECO:0000256" key="2">
    <source>
        <dbReference type="ARBA" id="ARBA00004202"/>
    </source>
</evidence>
<keyword evidence="19" id="KW-0458">Lysosome</keyword>
<dbReference type="FunCoup" id="A0A6J0BKS0">
    <property type="interactions" value="2"/>
</dbReference>
<feature type="domain" description="CUB" evidence="28">
    <location>
        <begin position="1907"/>
        <end position="2019"/>
    </location>
</feature>
<keyword evidence="16 26" id="KW-1015">Disulfide bond</keyword>
<keyword evidence="7" id="KW-0597">Phosphoprotein</keyword>
<dbReference type="InterPro" id="IPR035914">
    <property type="entry name" value="Sperma_CUB_dom_sf"/>
</dbReference>
<dbReference type="PANTHER" id="PTHR24251:SF37">
    <property type="entry name" value="CUB DOMAIN-CONTAINING PROTEIN"/>
    <property type="match status" value="1"/>
</dbReference>
<evidence type="ECO:0000256" key="26">
    <source>
        <dbReference type="PROSITE-ProRule" id="PRU00076"/>
    </source>
</evidence>
<feature type="domain" description="CUB" evidence="28">
    <location>
        <begin position="3098"/>
        <end position="3214"/>
    </location>
</feature>
<evidence type="ECO:0000256" key="14">
    <source>
        <dbReference type="ARBA" id="ARBA00023098"/>
    </source>
</evidence>
<feature type="domain" description="CUB" evidence="28">
    <location>
        <begin position="3607"/>
        <end position="3718"/>
    </location>
</feature>